<accession>A0A8J2X038</accession>
<name>A0A8J2X038_9STRA</name>
<dbReference type="EMBL" id="CAKKNE010000004">
    <property type="protein sequence ID" value="CAH0375382.1"/>
    <property type="molecule type" value="Genomic_DNA"/>
</dbReference>
<reference evidence="1" key="1">
    <citation type="submission" date="2021-11" db="EMBL/GenBank/DDBJ databases">
        <authorList>
            <consortium name="Genoscope - CEA"/>
            <person name="William W."/>
        </authorList>
    </citation>
    <scope>NUCLEOTIDE SEQUENCE</scope>
</reference>
<protein>
    <submittedName>
        <fullName evidence="1">Uncharacterized protein</fullName>
    </submittedName>
</protein>
<feature type="non-terminal residue" evidence="1">
    <location>
        <position position="1"/>
    </location>
</feature>
<proteinExistence type="predicted"/>
<evidence type="ECO:0000313" key="1">
    <source>
        <dbReference type="EMBL" id="CAH0375382.1"/>
    </source>
</evidence>
<comment type="caution">
    <text evidence="1">The sequence shown here is derived from an EMBL/GenBank/DDBJ whole genome shotgun (WGS) entry which is preliminary data.</text>
</comment>
<organism evidence="1 2">
    <name type="scientific">Pelagomonas calceolata</name>
    <dbReference type="NCBI Taxonomy" id="35677"/>
    <lineage>
        <taxon>Eukaryota</taxon>
        <taxon>Sar</taxon>
        <taxon>Stramenopiles</taxon>
        <taxon>Ochrophyta</taxon>
        <taxon>Pelagophyceae</taxon>
        <taxon>Pelagomonadales</taxon>
        <taxon>Pelagomonadaceae</taxon>
        <taxon>Pelagomonas</taxon>
    </lineage>
</organism>
<feature type="non-terminal residue" evidence="1">
    <location>
        <position position="199"/>
    </location>
</feature>
<gene>
    <name evidence="1" type="ORF">PECAL_4P27140</name>
</gene>
<sequence>VRRVGRHGQLLHLHRRLRVQRRRVQRGHRAPDALARVLLHDDVREAAAAEHEADEVHHGLQWTGEECQAGDAGLPAACAPPPPTPAPTKEFPTCGVRISLGNGAGFHCEDDPSATEHAGKKIVFACCDADMRYSTCTRADADGECYAGFLNPVSNFAPKTWHEATNVCAAEGKVLCGVEQPCMNKGCHYNGHYQWTGEE</sequence>
<evidence type="ECO:0000313" key="2">
    <source>
        <dbReference type="Proteomes" id="UP000789595"/>
    </source>
</evidence>
<dbReference type="AlphaFoldDB" id="A0A8J2X038"/>
<dbReference type="Proteomes" id="UP000789595">
    <property type="component" value="Unassembled WGS sequence"/>
</dbReference>
<keyword evidence="2" id="KW-1185">Reference proteome</keyword>